<dbReference type="PROSITE" id="PS50198">
    <property type="entry name" value="PPIC_PPIASE_2"/>
    <property type="match status" value="1"/>
</dbReference>
<evidence type="ECO:0000259" key="8">
    <source>
        <dbReference type="PROSITE" id="PS50198"/>
    </source>
</evidence>
<dbReference type="SUPFAM" id="SSF109998">
    <property type="entry name" value="Triger factor/SurA peptide-binding domain-like"/>
    <property type="match status" value="1"/>
</dbReference>
<dbReference type="Gene3D" id="3.10.50.40">
    <property type="match status" value="1"/>
</dbReference>
<reference evidence="9" key="1">
    <citation type="submission" date="2020-10" db="EMBL/GenBank/DDBJ databases">
        <authorList>
            <person name="Gilroy R."/>
        </authorList>
    </citation>
    <scope>NUCLEOTIDE SEQUENCE</scope>
    <source>
        <strain evidence="9">CHK165-10780</strain>
    </source>
</reference>
<evidence type="ECO:0000256" key="2">
    <source>
        <dbReference type="ARBA" id="ARBA00013194"/>
    </source>
</evidence>
<dbReference type="PROSITE" id="PS51257">
    <property type="entry name" value="PROKAR_LIPOPROTEIN"/>
    <property type="match status" value="1"/>
</dbReference>
<dbReference type="GO" id="GO:0003755">
    <property type="term" value="F:peptidyl-prolyl cis-trans isomerase activity"/>
    <property type="evidence" value="ECO:0007669"/>
    <property type="project" value="UniProtKB-KW"/>
</dbReference>
<dbReference type="InterPro" id="IPR046357">
    <property type="entry name" value="PPIase_dom_sf"/>
</dbReference>
<accession>A0A9D1CJU0</accession>
<dbReference type="InterPro" id="IPR050245">
    <property type="entry name" value="PrsA_foldase"/>
</dbReference>
<dbReference type="PANTHER" id="PTHR47245:SF1">
    <property type="entry name" value="FOLDASE PROTEIN PRSA"/>
    <property type="match status" value="1"/>
</dbReference>
<dbReference type="AlphaFoldDB" id="A0A9D1CJU0"/>
<evidence type="ECO:0000256" key="4">
    <source>
        <dbReference type="ARBA" id="ARBA00023110"/>
    </source>
</evidence>
<feature type="domain" description="PpiC" evidence="8">
    <location>
        <begin position="155"/>
        <end position="265"/>
    </location>
</feature>
<protein>
    <recommendedName>
        <fullName evidence="2">peptidylprolyl isomerase</fullName>
        <ecNumber evidence="2">5.2.1.8</ecNumber>
    </recommendedName>
</protein>
<comment type="catalytic activity">
    <reaction evidence="1">
        <text>[protein]-peptidylproline (omega=180) = [protein]-peptidylproline (omega=0)</text>
        <dbReference type="Rhea" id="RHEA:16237"/>
        <dbReference type="Rhea" id="RHEA-COMP:10747"/>
        <dbReference type="Rhea" id="RHEA-COMP:10748"/>
        <dbReference type="ChEBI" id="CHEBI:83833"/>
        <dbReference type="ChEBI" id="CHEBI:83834"/>
        <dbReference type="EC" id="5.2.1.8"/>
    </reaction>
</comment>
<sequence>MKKKILLGLSATLMLVMVTGCGKVAQLDNGQDAVVTFSDESVGAISVNELYEELRDTYGASILVDMVDRKILEQKYPTDDDETAEIEAQIATWTSAFGSESAMLQQTASAFGAATMDDLRDYLSLQYKRNLWYEDYAKEQVTDQERQNYYDQQVFGEMKLSHILIRSTVSTSASDEEKAAAEEEAYNKAVELIKQLDEGASFDDLAKENSEDSATAEDGGDLGYITWTDNMDENFIDAAKDLEVGKYTATPVKSSYGYHIILKEEQKDKESLDSIKDTITERVAEDNLS</sequence>
<dbReference type="InterPro" id="IPR000297">
    <property type="entry name" value="PPIase_PpiC"/>
</dbReference>
<evidence type="ECO:0000256" key="1">
    <source>
        <dbReference type="ARBA" id="ARBA00000971"/>
    </source>
</evidence>
<dbReference type="Pfam" id="PF13616">
    <property type="entry name" value="Rotamase_3"/>
    <property type="match status" value="1"/>
</dbReference>
<evidence type="ECO:0000313" key="9">
    <source>
        <dbReference type="EMBL" id="HIQ64521.1"/>
    </source>
</evidence>
<dbReference type="InterPro" id="IPR023058">
    <property type="entry name" value="PPIase_PpiC_CS"/>
</dbReference>
<evidence type="ECO:0000256" key="6">
    <source>
        <dbReference type="PROSITE-ProRule" id="PRU00278"/>
    </source>
</evidence>
<organism evidence="9 10">
    <name type="scientific">Candidatus Faecenecus gallistercoris</name>
    <dbReference type="NCBI Taxonomy" id="2840793"/>
    <lineage>
        <taxon>Bacteria</taxon>
        <taxon>Bacillati</taxon>
        <taxon>Bacillota</taxon>
        <taxon>Bacillota incertae sedis</taxon>
        <taxon>Candidatus Faecenecus</taxon>
    </lineage>
</organism>
<name>A0A9D1CJU0_9FIRM</name>
<dbReference type="InterPro" id="IPR027304">
    <property type="entry name" value="Trigger_fact/SurA_dom_sf"/>
</dbReference>
<evidence type="ECO:0000256" key="7">
    <source>
        <dbReference type="SAM" id="SignalP"/>
    </source>
</evidence>
<dbReference type="PANTHER" id="PTHR47245">
    <property type="entry name" value="PEPTIDYLPROLYL ISOMERASE"/>
    <property type="match status" value="1"/>
</dbReference>
<dbReference type="PROSITE" id="PS01096">
    <property type="entry name" value="PPIC_PPIASE_1"/>
    <property type="match status" value="1"/>
</dbReference>
<gene>
    <name evidence="9" type="ORF">IAC85_02155</name>
</gene>
<evidence type="ECO:0000256" key="5">
    <source>
        <dbReference type="ARBA" id="ARBA00023235"/>
    </source>
</evidence>
<comment type="caution">
    <text evidence="9">The sequence shown here is derived from an EMBL/GenBank/DDBJ whole genome shotgun (WGS) entry which is preliminary data.</text>
</comment>
<keyword evidence="5 6" id="KW-0413">Isomerase</keyword>
<evidence type="ECO:0000256" key="3">
    <source>
        <dbReference type="ARBA" id="ARBA00022729"/>
    </source>
</evidence>
<reference evidence="9" key="2">
    <citation type="journal article" date="2021" name="PeerJ">
        <title>Extensive microbial diversity within the chicken gut microbiome revealed by metagenomics and culture.</title>
        <authorList>
            <person name="Gilroy R."/>
            <person name="Ravi A."/>
            <person name="Getino M."/>
            <person name="Pursley I."/>
            <person name="Horton D.L."/>
            <person name="Alikhan N.F."/>
            <person name="Baker D."/>
            <person name="Gharbi K."/>
            <person name="Hall N."/>
            <person name="Watson M."/>
            <person name="Adriaenssens E.M."/>
            <person name="Foster-Nyarko E."/>
            <person name="Jarju S."/>
            <person name="Secka A."/>
            <person name="Antonio M."/>
            <person name="Oren A."/>
            <person name="Chaudhuri R.R."/>
            <person name="La Ragione R."/>
            <person name="Hildebrand F."/>
            <person name="Pallen M.J."/>
        </authorList>
    </citation>
    <scope>NUCLEOTIDE SEQUENCE</scope>
    <source>
        <strain evidence="9">CHK165-10780</strain>
    </source>
</reference>
<feature type="signal peptide" evidence="7">
    <location>
        <begin position="1"/>
        <end position="24"/>
    </location>
</feature>
<evidence type="ECO:0000313" key="10">
    <source>
        <dbReference type="Proteomes" id="UP000886725"/>
    </source>
</evidence>
<proteinExistence type="predicted"/>
<feature type="non-terminal residue" evidence="9">
    <location>
        <position position="289"/>
    </location>
</feature>
<dbReference type="Proteomes" id="UP000886725">
    <property type="component" value="Unassembled WGS sequence"/>
</dbReference>
<dbReference type="SUPFAM" id="SSF54534">
    <property type="entry name" value="FKBP-like"/>
    <property type="match status" value="1"/>
</dbReference>
<dbReference type="EMBL" id="DVFU01000043">
    <property type="protein sequence ID" value="HIQ64521.1"/>
    <property type="molecule type" value="Genomic_DNA"/>
</dbReference>
<keyword evidence="3 7" id="KW-0732">Signal</keyword>
<feature type="chain" id="PRO_5039499569" description="peptidylprolyl isomerase" evidence="7">
    <location>
        <begin position="25"/>
        <end position="289"/>
    </location>
</feature>
<dbReference type="EC" id="5.2.1.8" evidence="2"/>
<keyword evidence="4 6" id="KW-0697">Rotamase</keyword>